<protein>
    <submittedName>
        <fullName evidence="2">Uncharacterized protein</fullName>
    </submittedName>
</protein>
<feature type="coiled-coil region" evidence="1">
    <location>
        <begin position="255"/>
        <end position="291"/>
    </location>
</feature>
<reference evidence="2 3" key="1">
    <citation type="submission" date="2014-08" db="EMBL/GenBank/DDBJ databases">
        <title>Complete genome of a marine bacteria Jeotgalibacillus malaysiensis.</title>
        <authorList>
            <person name="Yaakop A.S."/>
            <person name="Chan K.-G."/>
            <person name="Goh K.M."/>
        </authorList>
    </citation>
    <scope>NUCLEOTIDE SEQUENCE [LARGE SCALE GENOMIC DNA]</scope>
    <source>
        <strain evidence="2 3">D5</strain>
        <plasmid evidence="3">Plasmid</plasmid>
    </source>
</reference>
<evidence type="ECO:0000313" key="2">
    <source>
        <dbReference type="EMBL" id="AJD93223.1"/>
    </source>
</evidence>
<organism evidence="2 3">
    <name type="scientific">Jeotgalibacillus malaysiensis</name>
    <dbReference type="NCBI Taxonomy" id="1508404"/>
    <lineage>
        <taxon>Bacteria</taxon>
        <taxon>Bacillati</taxon>
        <taxon>Bacillota</taxon>
        <taxon>Bacilli</taxon>
        <taxon>Bacillales</taxon>
        <taxon>Caryophanaceae</taxon>
        <taxon>Jeotgalibacillus</taxon>
    </lineage>
</organism>
<dbReference type="KEGG" id="jeo:JMA_39050"/>
<dbReference type="AlphaFoldDB" id="A0A0B5AXC5"/>
<keyword evidence="3" id="KW-1185">Reference proteome</keyword>
<dbReference type="HOGENOM" id="CLU_929928_0_0_9"/>
<accession>A0A0B5AXC5</accession>
<sequence>MEVVLIILMLSISLHLLNGIFRTSINRKSHHSDEEVKENEKEKYVEQAVKWHTLLKELGEHSDLDELVRIAEESHVSDDEIPYRVLLTKEEFHVVLKQTLKERYENLELDGYEGEFTIDNLTVAVHVKRLAAYILDLQTSLLMLEEKEQAFGLSPEGTAKKNQIKQDIVESEEEIGKYAYLKSLGKKNDIISEQLSFRQFVAVEEEELLEMVDSKIGNGKPVFKNKVDTVNTPTSPALVELNKFMSENKLPDTIYNEIQDTIVDIQKKLRDQDKEKEYDKLLTEAKILEQTARKYHQIK</sequence>
<name>A0A0B5AXC5_9BACL</name>
<keyword evidence="1" id="KW-0175">Coiled coil</keyword>
<evidence type="ECO:0000313" key="3">
    <source>
        <dbReference type="Proteomes" id="UP000031449"/>
    </source>
</evidence>
<geneLocation type="plasmid" evidence="3"/>
<dbReference type="EMBL" id="CP009417">
    <property type="protein sequence ID" value="AJD93223.1"/>
    <property type="molecule type" value="Genomic_DNA"/>
</dbReference>
<evidence type="ECO:0000256" key="1">
    <source>
        <dbReference type="SAM" id="Coils"/>
    </source>
</evidence>
<proteinExistence type="predicted"/>
<dbReference type="BioCyc" id="JESP1508404:G14D9-13189-MONOMER"/>
<keyword evidence="2" id="KW-0614">Plasmid</keyword>
<gene>
    <name evidence="2" type="ORF">JMA_39050</name>
</gene>
<dbReference type="Proteomes" id="UP000031449">
    <property type="component" value="Plasmid unnamed"/>
</dbReference>